<accession>A0A371FMJ6</accession>
<reference evidence="2" key="1">
    <citation type="submission" date="2018-05" db="EMBL/GenBank/DDBJ databases">
        <title>Draft genome of Mucuna pruriens seed.</title>
        <authorList>
            <person name="Nnadi N.E."/>
            <person name="Vos R."/>
            <person name="Hasami M.H."/>
            <person name="Devisetty U.K."/>
            <person name="Aguiy J.C."/>
        </authorList>
    </citation>
    <scope>NUCLEOTIDE SEQUENCE [LARGE SCALE GENOMIC DNA]</scope>
    <source>
        <strain evidence="2">JCA_2017</strain>
    </source>
</reference>
<feature type="non-terminal residue" evidence="2">
    <location>
        <position position="1"/>
    </location>
</feature>
<comment type="caution">
    <text evidence="2">The sequence shown here is derived from an EMBL/GenBank/DDBJ whole genome shotgun (WGS) entry which is preliminary data.</text>
</comment>
<gene>
    <name evidence="2" type="ORF">CR513_40002</name>
</gene>
<keyword evidence="3" id="KW-1185">Reference proteome</keyword>
<proteinExistence type="predicted"/>
<sequence>MHVISLFPQLNFFYSKYNYKIMLIWATYWGVMIKVFDEMMRKVVDIYVDDIIVKTLTRGNQVGDPEKVFNQLR</sequence>
<keyword evidence="1" id="KW-0812">Transmembrane</keyword>
<organism evidence="2 3">
    <name type="scientific">Mucuna pruriens</name>
    <name type="common">Velvet bean</name>
    <name type="synonym">Dolichos pruriens</name>
    <dbReference type="NCBI Taxonomy" id="157652"/>
    <lineage>
        <taxon>Eukaryota</taxon>
        <taxon>Viridiplantae</taxon>
        <taxon>Streptophyta</taxon>
        <taxon>Embryophyta</taxon>
        <taxon>Tracheophyta</taxon>
        <taxon>Spermatophyta</taxon>
        <taxon>Magnoliopsida</taxon>
        <taxon>eudicotyledons</taxon>
        <taxon>Gunneridae</taxon>
        <taxon>Pentapetalae</taxon>
        <taxon>rosids</taxon>
        <taxon>fabids</taxon>
        <taxon>Fabales</taxon>
        <taxon>Fabaceae</taxon>
        <taxon>Papilionoideae</taxon>
        <taxon>50 kb inversion clade</taxon>
        <taxon>NPAAA clade</taxon>
        <taxon>indigoferoid/millettioid clade</taxon>
        <taxon>Phaseoleae</taxon>
        <taxon>Mucuna</taxon>
    </lineage>
</organism>
<evidence type="ECO:0008006" key="4">
    <source>
        <dbReference type="Google" id="ProtNLM"/>
    </source>
</evidence>
<feature type="transmembrane region" description="Helical" evidence="1">
    <location>
        <begin position="17"/>
        <end position="36"/>
    </location>
</feature>
<protein>
    <recommendedName>
        <fullName evidence="4">Reverse transcriptase domain-containing protein</fullName>
    </recommendedName>
</protein>
<dbReference type="Gene3D" id="3.30.70.270">
    <property type="match status" value="1"/>
</dbReference>
<dbReference type="InterPro" id="IPR043128">
    <property type="entry name" value="Rev_trsase/Diguanyl_cyclase"/>
</dbReference>
<dbReference type="AlphaFoldDB" id="A0A371FMJ6"/>
<dbReference type="EMBL" id="QJKJ01008503">
    <property type="protein sequence ID" value="RDX79565.1"/>
    <property type="molecule type" value="Genomic_DNA"/>
</dbReference>
<dbReference type="Proteomes" id="UP000257109">
    <property type="component" value="Unassembled WGS sequence"/>
</dbReference>
<evidence type="ECO:0000313" key="3">
    <source>
        <dbReference type="Proteomes" id="UP000257109"/>
    </source>
</evidence>
<keyword evidence="1" id="KW-1133">Transmembrane helix</keyword>
<keyword evidence="1" id="KW-0472">Membrane</keyword>
<evidence type="ECO:0000313" key="2">
    <source>
        <dbReference type="EMBL" id="RDX79565.1"/>
    </source>
</evidence>
<name>A0A371FMJ6_MUCPR</name>
<evidence type="ECO:0000256" key="1">
    <source>
        <dbReference type="SAM" id="Phobius"/>
    </source>
</evidence>